<proteinExistence type="predicted"/>
<evidence type="ECO:0000313" key="2">
    <source>
        <dbReference type="EMBL" id="MBD2255233.1"/>
    </source>
</evidence>
<gene>
    <name evidence="2" type="ORF">H6G14_28865</name>
</gene>
<sequence>MLIRNSWGNRWGQGGYGWMPYDYIIRGLTADWWSFLKAEWLATGNFGAGASAWNADKGDRGGDNGEGQNGQGR</sequence>
<name>A0ABR8BQN9_9NOSO</name>
<dbReference type="InterPro" id="IPR038765">
    <property type="entry name" value="Papain-like_cys_pep_sf"/>
</dbReference>
<organism evidence="2 3">
    <name type="scientific">Nostoc parmelioides FACHB-3921</name>
    <dbReference type="NCBI Taxonomy" id="2692909"/>
    <lineage>
        <taxon>Bacteria</taxon>
        <taxon>Bacillati</taxon>
        <taxon>Cyanobacteriota</taxon>
        <taxon>Cyanophyceae</taxon>
        <taxon>Nostocales</taxon>
        <taxon>Nostocaceae</taxon>
        <taxon>Nostoc</taxon>
    </lineage>
</organism>
<evidence type="ECO:0000313" key="3">
    <source>
        <dbReference type="Proteomes" id="UP000621307"/>
    </source>
</evidence>
<dbReference type="SUPFAM" id="SSF54001">
    <property type="entry name" value="Cysteine proteinases"/>
    <property type="match status" value="1"/>
</dbReference>
<feature type="region of interest" description="Disordered" evidence="1">
    <location>
        <begin position="52"/>
        <end position="73"/>
    </location>
</feature>
<keyword evidence="3" id="KW-1185">Reference proteome</keyword>
<evidence type="ECO:0008006" key="4">
    <source>
        <dbReference type="Google" id="ProtNLM"/>
    </source>
</evidence>
<comment type="caution">
    <text evidence="2">The sequence shown here is derived from an EMBL/GenBank/DDBJ whole genome shotgun (WGS) entry which is preliminary data.</text>
</comment>
<feature type="compositionally biased region" description="Gly residues" evidence="1">
    <location>
        <begin position="64"/>
        <end position="73"/>
    </location>
</feature>
<dbReference type="Proteomes" id="UP000621307">
    <property type="component" value="Unassembled WGS sequence"/>
</dbReference>
<dbReference type="Gene3D" id="3.90.70.10">
    <property type="entry name" value="Cysteine proteinases"/>
    <property type="match status" value="1"/>
</dbReference>
<protein>
    <recommendedName>
        <fullName evidence="4">Peptidase C1A papain C-terminal domain-containing protein</fullName>
    </recommendedName>
</protein>
<evidence type="ECO:0000256" key="1">
    <source>
        <dbReference type="SAM" id="MobiDB-lite"/>
    </source>
</evidence>
<reference evidence="2 3" key="1">
    <citation type="journal article" date="2020" name="ISME J.">
        <title>Comparative genomics reveals insights into cyanobacterial evolution and habitat adaptation.</title>
        <authorList>
            <person name="Chen M.Y."/>
            <person name="Teng W.K."/>
            <person name="Zhao L."/>
            <person name="Hu C.X."/>
            <person name="Zhou Y.K."/>
            <person name="Han B.P."/>
            <person name="Song L.R."/>
            <person name="Shu W.S."/>
        </authorList>
    </citation>
    <scope>NUCLEOTIDE SEQUENCE [LARGE SCALE GENOMIC DNA]</scope>
    <source>
        <strain evidence="2 3">FACHB-3921</strain>
    </source>
</reference>
<accession>A0ABR8BQN9</accession>
<dbReference type="EMBL" id="JACJQL010000084">
    <property type="protein sequence ID" value="MBD2255233.1"/>
    <property type="molecule type" value="Genomic_DNA"/>
</dbReference>
<dbReference type="RefSeq" id="WP_190571969.1">
    <property type="nucleotide sequence ID" value="NZ_JACJQL010000084.1"/>
</dbReference>